<feature type="compositionally biased region" description="Gly residues" evidence="1">
    <location>
        <begin position="102"/>
        <end position="112"/>
    </location>
</feature>
<evidence type="ECO:0000313" key="2">
    <source>
        <dbReference type="EMBL" id="KAF6825090.1"/>
    </source>
</evidence>
<name>A0A8H6K5Y1_9PEZI</name>
<protein>
    <submittedName>
        <fullName evidence="2">Uncharacterized protein</fullName>
    </submittedName>
</protein>
<accession>A0A8H6K5Y1</accession>
<feature type="region of interest" description="Disordered" evidence="1">
    <location>
        <begin position="1"/>
        <end position="112"/>
    </location>
</feature>
<dbReference type="EMBL" id="WIGM01000442">
    <property type="protein sequence ID" value="KAF6825090.1"/>
    <property type="molecule type" value="Genomic_DNA"/>
</dbReference>
<dbReference type="AlphaFoldDB" id="A0A8H6K5Y1"/>
<dbReference type="Proteomes" id="UP000639643">
    <property type="component" value="Unassembled WGS sequence"/>
</dbReference>
<evidence type="ECO:0000256" key="1">
    <source>
        <dbReference type="SAM" id="MobiDB-lite"/>
    </source>
</evidence>
<proteinExistence type="predicted"/>
<gene>
    <name evidence="2" type="ORF">CMUS01_09964</name>
</gene>
<evidence type="ECO:0000313" key="3">
    <source>
        <dbReference type="Proteomes" id="UP000639643"/>
    </source>
</evidence>
<reference evidence="2" key="1">
    <citation type="journal article" date="2020" name="Phytopathology">
        <title>Genome Sequence Resources of Colletotrichum truncatum, C. plurivorum, C. musicola, and C. sojae: Four Species Pathogenic to Soybean (Glycine max).</title>
        <authorList>
            <person name="Rogerio F."/>
            <person name="Boufleur T.R."/>
            <person name="Ciampi-Guillardi M."/>
            <person name="Sukno S.A."/>
            <person name="Thon M.R."/>
            <person name="Massola Junior N.S."/>
            <person name="Baroncelli R."/>
        </authorList>
    </citation>
    <scope>NUCLEOTIDE SEQUENCE</scope>
    <source>
        <strain evidence="2">LFN0074</strain>
    </source>
</reference>
<organism evidence="2 3">
    <name type="scientific">Colletotrichum musicola</name>
    <dbReference type="NCBI Taxonomy" id="2175873"/>
    <lineage>
        <taxon>Eukaryota</taxon>
        <taxon>Fungi</taxon>
        <taxon>Dikarya</taxon>
        <taxon>Ascomycota</taxon>
        <taxon>Pezizomycotina</taxon>
        <taxon>Sordariomycetes</taxon>
        <taxon>Hypocreomycetidae</taxon>
        <taxon>Glomerellales</taxon>
        <taxon>Glomerellaceae</taxon>
        <taxon>Colletotrichum</taxon>
        <taxon>Colletotrichum orchidearum species complex</taxon>
    </lineage>
</organism>
<comment type="caution">
    <text evidence="2">The sequence shown here is derived from an EMBL/GenBank/DDBJ whole genome shotgun (WGS) entry which is preliminary data.</text>
</comment>
<keyword evidence="3" id="KW-1185">Reference proteome</keyword>
<sequence>MPLLILDSPLYQSTHSSWQHSPPQAACQVNDAKELTPPPTPALLPRVLSANAIPPPRPRNPRPKRRSSTPSGTIPPHPAQQQEEEPTFAGPEGTQRESNAVRGGGSCLGRSL</sequence>
<feature type="compositionally biased region" description="Polar residues" evidence="1">
    <location>
        <begin position="10"/>
        <end position="22"/>
    </location>
</feature>